<proteinExistence type="predicted"/>
<accession>A0AAP5Y3E1</accession>
<organism evidence="1 2">
    <name type="scientific">Mesomycoplasma ovipneumoniae</name>
    <dbReference type="NCBI Taxonomy" id="29562"/>
    <lineage>
        <taxon>Bacteria</taxon>
        <taxon>Bacillati</taxon>
        <taxon>Mycoplasmatota</taxon>
        <taxon>Mycoplasmoidales</taxon>
        <taxon>Metamycoplasmataceae</taxon>
        <taxon>Mesomycoplasma</taxon>
    </lineage>
</organism>
<dbReference type="EMBL" id="JAWPFQ010000031">
    <property type="protein sequence ID" value="MDW2916675.1"/>
    <property type="molecule type" value="Genomic_DNA"/>
</dbReference>
<evidence type="ECO:0000313" key="2">
    <source>
        <dbReference type="Proteomes" id="UP001287983"/>
    </source>
</evidence>
<sequence length="61" mass="7370">YHIKLQAIIWGKLFVQIFKMNMLEKINKSGVIKIIGKKLIVWDFSTYLNYWSKFINQFNIC</sequence>
<dbReference type="RefSeq" id="WP_318047088.1">
    <property type="nucleotide sequence ID" value="NZ_JAWPFQ010000031.1"/>
</dbReference>
<name>A0AAP5Y3E1_9BACT</name>
<evidence type="ECO:0000313" key="1">
    <source>
        <dbReference type="EMBL" id="MDW2916675.1"/>
    </source>
</evidence>
<comment type="caution">
    <text evidence="1">The sequence shown here is derived from an EMBL/GenBank/DDBJ whole genome shotgun (WGS) entry which is preliminary data.</text>
</comment>
<dbReference type="Proteomes" id="UP001287983">
    <property type="component" value="Unassembled WGS sequence"/>
</dbReference>
<reference evidence="1" key="1">
    <citation type="submission" date="2023-10" db="EMBL/GenBank/DDBJ databases">
        <title>Genome sequences of Myoplasma ovipneumoniae isolated from sheep.</title>
        <authorList>
            <person name="Spergser J."/>
        </authorList>
    </citation>
    <scope>NUCLEOTIDE SEQUENCE</scope>
    <source>
        <strain evidence="1">5474_3</strain>
    </source>
</reference>
<dbReference type="AlphaFoldDB" id="A0AAP5Y3E1"/>
<protein>
    <submittedName>
        <fullName evidence="1">Uncharacterized protein</fullName>
    </submittedName>
</protein>
<feature type="non-terminal residue" evidence="1">
    <location>
        <position position="1"/>
    </location>
</feature>
<gene>
    <name evidence="1" type="ORF">R7W55_03475</name>
</gene>